<keyword evidence="2" id="KW-1133">Transmembrane helix</keyword>
<feature type="region of interest" description="Disordered" evidence="1">
    <location>
        <begin position="48"/>
        <end position="77"/>
    </location>
</feature>
<accession>A0ABT4LI09</accession>
<sequence>MALSTAKRLYDTKRFAAVRIVQETYDEDENSSRERVIFETTIADRENRAAKQTQVNTTPKVDRSERHPLRKRPRVEAPVVEKKGPSLWLLLLLLGVIVAGGFGLLLFLQSL</sequence>
<keyword evidence="2" id="KW-0812">Transmembrane</keyword>
<comment type="caution">
    <text evidence="3">The sequence shown here is derived from an EMBL/GenBank/DDBJ whole genome shotgun (WGS) entry which is preliminary data.</text>
</comment>
<proteinExistence type="predicted"/>
<feature type="compositionally biased region" description="Polar residues" evidence="1">
    <location>
        <begin position="50"/>
        <end position="59"/>
    </location>
</feature>
<keyword evidence="4" id="KW-1185">Reference proteome</keyword>
<reference evidence="3" key="1">
    <citation type="submission" date="2022-12" db="EMBL/GenBank/DDBJ databases">
        <title>Bacterial isolates from different developmental stages of Nematostella vectensis.</title>
        <authorList>
            <person name="Fraune S."/>
        </authorList>
    </citation>
    <scope>NUCLEOTIDE SEQUENCE</scope>
    <source>
        <strain evidence="3">G21630-S1</strain>
    </source>
</reference>
<evidence type="ECO:0000256" key="1">
    <source>
        <dbReference type="SAM" id="MobiDB-lite"/>
    </source>
</evidence>
<evidence type="ECO:0000313" key="3">
    <source>
        <dbReference type="EMBL" id="MCZ4280743.1"/>
    </source>
</evidence>
<evidence type="ECO:0000313" key="4">
    <source>
        <dbReference type="Proteomes" id="UP001069802"/>
    </source>
</evidence>
<name>A0ABT4LI09_9PROT</name>
<evidence type="ECO:0000256" key="2">
    <source>
        <dbReference type="SAM" id="Phobius"/>
    </source>
</evidence>
<keyword evidence="2" id="KW-0472">Membrane</keyword>
<protein>
    <submittedName>
        <fullName evidence="3">Uncharacterized protein</fullName>
    </submittedName>
</protein>
<gene>
    <name evidence="3" type="ORF">O4H49_08135</name>
</gene>
<feature type="transmembrane region" description="Helical" evidence="2">
    <location>
        <begin position="87"/>
        <end position="108"/>
    </location>
</feature>
<dbReference type="EMBL" id="JAPWGY010000002">
    <property type="protein sequence ID" value="MCZ4280743.1"/>
    <property type="molecule type" value="Genomic_DNA"/>
</dbReference>
<organism evidence="3 4">
    <name type="scientific">Kiloniella laminariae</name>
    <dbReference type="NCBI Taxonomy" id="454162"/>
    <lineage>
        <taxon>Bacteria</taxon>
        <taxon>Pseudomonadati</taxon>
        <taxon>Pseudomonadota</taxon>
        <taxon>Alphaproteobacteria</taxon>
        <taxon>Rhodospirillales</taxon>
        <taxon>Kiloniellaceae</taxon>
        <taxon>Kiloniella</taxon>
    </lineage>
</organism>
<dbReference type="RefSeq" id="WP_269422925.1">
    <property type="nucleotide sequence ID" value="NZ_JAPWGY010000002.1"/>
</dbReference>
<dbReference type="Proteomes" id="UP001069802">
    <property type="component" value="Unassembled WGS sequence"/>
</dbReference>